<feature type="domain" description="Hedgehog/Intein (Hint)" evidence="1">
    <location>
        <begin position="21"/>
        <end position="165"/>
    </location>
</feature>
<proteinExistence type="predicted"/>
<dbReference type="Gene3D" id="2.170.16.10">
    <property type="entry name" value="Hedgehog/Intein (Hint) domain"/>
    <property type="match status" value="1"/>
</dbReference>
<sequence>MSIQTRTNHPDSGPQVAKAVTCFTPGTLITTKGGRRAVESLRPGDRALTRDNGFQPVIWTGQHVCNNLNQNCGRLATPVLIRADALAPGLPERDMLVSPQHRFLTTDPARLSGTGESEALIEAIALIGAPGIERATCESVTYIHILFEQHEIILSENAWSESFQLTQANARALAQDCQIKASPCFSDADHTGVTLQCPARTCLPNTASAA</sequence>
<dbReference type="EMBL" id="JAAORB010000009">
    <property type="protein sequence ID" value="NHQ74250.1"/>
    <property type="molecule type" value="Genomic_DNA"/>
</dbReference>
<protein>
    <submittedName>
        <fullName evidence="2">Hint domain-containing protein</fullName>
    </submittedName>
</protein>
<evidence type="ECO:0000259" key="1">
    <source>
        <dbReference type="Pfam" id="PF13403"/>
    </source>
</evidence>
<gene>
    <name evidence="2" type="ORF">HAT86_07190</name>
</gene>
<reference evidence="2" key="1">
    <citation type="submission" date="2020-03" db="EMBL/GenBank/DDBJ databases">
        <title>Roseovarius gahaiensis sp. nov., isolated from Gahai Saline Lake, China.</title>
        <authorList>
            <person name="Sun X."/>
        </authorList>
    </citation>
    <scope>NUCLEOTIDE SEQUENCE</scope>
    <source>
        <strain evidence="2">GH877</strain>
    </source>
</reference>
<dbReference type="SUPFAM" id="SSF51294">
    <property type="entry name" value="Hedgehog/intein (Hint) domain"/>
    <property type="match status" value="1"/>
</dbReference>
<dbReference type="Proteomes" id="UP000639775">
    <property type="component" value="Unassembled WGS sequence"/>
</dbReference>
<dbReference type="RefSeq" id="WP_167195079.1">
    <property type="nucleotide sequence ID" value="NZ_JAAORB010000009.1"/>
</dbReference>
<evidence type="ECO:0000313" key="3">
    <source>
        <dbReference type="Proteomes" id="UP000639775"/>
    </source>
</evidence>
<name>A0A967BA91_9RHOB</name>
<dbReference type="AlphaFoldDB" id="A0A967BA91"/>
<dbReference type="Pfam" id="PF13403">
    <property type="entry name" value="Hint_2"/>
    <property type="match status" value="1"/>
</dbReference>
<evidence type="ECO:0000313" key="2">
    <source>
        <dbReference type="EMBL" id="NHQ74250.1"/>
    </source>
</evidence>
<dbReference type="InterPro" id="IPR028992">
    <property type="entry name" value="Hedgehog/Intein_dom"/>
</dbReference>
<keyword evidence="3" id="KW-1185">Reference proteome</keyword>
<organism evidence="2 3">
    <name type="scientific">Roseovarius gahaiensis</name>
    <dbReference type="NCBI Taxonomy" id="2716691"/>
    <lineage>
        <taxon>Bacteria</taxon>
        <taxon>Pseudomonadati</taxon>
        <taxon>Pseudomonadota</taxon>
        <taxon>Alphaproteobacteria</taxon>
        <taxon>Rhodobacterales</taxon>
        <taxon>Roseobacteraceae</taxon>
        <taxon>Roseovarius</taxon>
    </lineage>
</organism>
<dbReference type="InterPro" id="IPR036844">
    <property type="entry name" value="Hint_dom_sf"/>
</dbReference>
<accession>A0A967BA91</accession>
<comment type="caution">
    <text evidence="2">The sequence shown here is derived from an EMBL/GenBank/DDBJ whole genome shotgun (WGS) entry which is preliminary data.</text>
</comment>